<dbReference type="GeneID" id="89589291"/>
<name>A0A0R2HQC9_CARDV</name>
<comment type="caution">
    <text evidence="3">The sequence shown here is derived from an EMBL/GenBank/DDBJ whole genome shotgun (WGS) entry which is preliminary data.</text>
</comment>
<dbReference type="EMBL" id="JQBS01000035">
    <property type="protein sequence ID" value="KRN54715.1"/>
    <property type="molecule type" value="Genomic_DNA"/>
</dbReference>
<keyword evidence="1" id="KW-0732">Signal</keyword>
<keyword evidence="2" id="KW-0812">Transmembrane</keyword>
<keyword evidence="2" id="KW-1133">Transmembrane helix</keyword>
<feature type="transmembrane region" description="Helical" evidence="2">
    <location>
        <begin position="20"/>
        <end position="37"/>
    </location>
</feature>
<evidence type="ECO:0008006" key="5">
    <source>
        <dbReference type="Google" id="ProtNLM"/>
    </source>
</evidence>
<dbReference type="RefSeq" id="WP_034568888.1">
    <property type="nucleotide sequence ID" value="NZ_JQBS01000035.1"/>
</dbReference>
<evidence type="ECO:0000313" key="4">
    <source>
        <dbReference type="Proteomes" id="UP000051658"/>
    </source>
</evidence>
<dbReference type="InterPro" id="IPR029050">
    <property type="entry name" value="Immunoprotect_excell_Ig-like"/>
</dbReference>
<evidence type="ECO:0000313" key="3">
    <source>
        <dbReference type="EMBL" id="KRN54715.1"/>
    </source>
</evidence>
<dbReference type="AlphaFoldDB" id="A0A0R2HQC9"/>
<dbReference type="PATRIC" id="fig|1449336.4.peg.2339"/>
<keyword evidence="4" id="KW-1185">Reference proteome</keyword>
<reference evidence="3 4" key="1">
    <citation type="journal article" date="2015" name="Genome Announc.">
        <title>Expanding the biotechnology potential of lactobacilli through comparative genomics of 213 strains and associated genera.</title>
        <authorList>
            <person name="Sun Z."/>
            <person name="Harris H.M."/>
            <person name="McCann A."/>
            <person name="Guo C."/>
            <person name="Argimon S."/>
            <person name="Zhang W."/>
            <person name="Yang X."/>
            <person name="Jeffery I.B."/>
            <person name="Cooney J.C."/>
            <person name="Kagawa T.F."/>
            <person name="Liu W."/>
            <person name="Song Y."/>
            <person name="Salvetti E."/>
            <person name="Wrobel A."/>
            <person name="Rasinkangas P."/>
            <person name="Parkhill J."/>
            <person name="Rea M.C."/>
            <person name="O'Sullivan O."/>
            <person name="Ritari J."/>
            <person name="Douillard F.P."/>
            <person name="Paul Ross R."/>
            <person name="Yang R."/>
            <person name="Briner A.E."/>
            <person name="Felis G.E."/>
            <person name="de Vos W.M."/>
            <person name="Barrangou R."/>
            <person name="Klaenhammer T.R."/>
            <person name="Caufield P.W."/>
            <person name="Cui Y."/>
            <person name="Zhang H."/>
            <person name="O'Toole P.W."/>
        </authorList>
    </citation>
    <scope>NUCLEOTIDE SEQUENCE [LARGE SCALE GENOMIC DNA]</scope>
    <source>
        <strain evidence="3 4">DSM 20623</strain>
    </source>
</reference>
<accession>A0A0R2HQC9</accession>
<protein>
    <recommendedName>
        <fullName evidence="5">DUF4352 domain-containing protein</fullName>
    </recommendedName>
</protein>
<dbReference type="Gene3D" id="2.60.40.1240">
    <property type="match status" value="1"/>
</dbReference>
<dbReference type="Proteomes" id="UP000051658">
    <property type="component" value="Unassembled WGS sequence"/>
</dbReference>
<proteinExistence type="predicted"/>
<organism evidence="3 4">
    <name type="scientific">Carnobacterium divergens DSM 20623</name>
    <dbReference type="NCBI Taxonomy" id="1449336"/>
    <lineage>
        <taxon>Bacteria</taxon>
        <taxon>Bacillati</taxon>
        <taxon>Bacillota</taxon>
        <taxon>Bacilli</taxon>
        <taxon>Lactobacillales</taxon>
        <taxon>Carnobacteriaceae</taxon>
        <taxon>Carnobacterium</taxon>
    </lineage>
</organism>
<gene>
    <name evidence="3" type="ORF">IV74_GL002301</name>
</gene>
<keyword evidence="2" id="KW-0472">Membrane</keyword>
<sequence length="185" mass="21474">MARKMLYPKTKKKNLKRKILIFIVIILLLTIIFFGFYKMKVKNERVVFRSPIIFINQNSFINEKRMASPIQNGVTIEVLDKKIVPSEQKKDSSVTLELEIRAKNNLTKAININYSDFLLIKDDVSFEPELNFATDFLYQDAINPDITITRKLAFKVSEETALSKKVLLVTDSKEWISNLDRPISN</sequence>
<evidence type="ECO:0000256" key="2">
    <source>
        <dbReference type="SAM" id="Phobius"/>
    </source>
</evidence>
<evidence type="ECO:0000256" key="1">
    <source>
        <dbReference type="ARBA" id="ARBA00022729"/>
    </source>
</evidence>